<comment type="caution">
    <text evidence="2">The sequence shown here is derived from an EMBL/GenBank/DDBJ whole genome shotgun (WGS) entry which is preliminary data.</text>
</comment>
<evidence type="ECO:0000256" key="1">
    <source>
        <dbReference type="SAM" id="SignalP"/>
    </source>
</evidence>
<sequence>MPFSIMLLVVIALHGVRPVGGNRAMWAVDSNEKACQLCTSYTFASEKDDCCLLMLYLRNGMMR</sequence>
<accession>A0A093UWM2</accession>
<dbReference type="HOGENOM" id="CLU_2887378_0_0_1"/>
<proteinExistence type="predicted"/>
<evidence type="ECO:0008006" key="3">
    <source>
        <dbReference type="Google" id="ProtNLM"/>
    </source>
</evidence>
<organism evidence="2">
    <name type="scientific">Talaromyces marneffei PM1</name>
    <dbReference type="NCBI Taxonomy" id="1077442"/>
    <lineage>
        <taxon>Eukaryota</taxon>
        <taxon>Fungi</taxon>
        <taxon>Dikarya</taxon>
        <taxon>Ascomycota</taxon>
        <taxon>Pezizomycotina</taxon>
        <taxon>Eurotiomycetes</taxon>
        <taxon>Eurotiomycetidae</taxon>
        <taxon>Eurotiales</taxon>
        <taxon>Trichocomaceae</taxon>
        <taxon>Talaromyces</taxon>
        <taxon>Talaromyces sect. Talaromyces</taxon>
    </lineage>
</organism>
<dbReference type="EMBL" id="JPOX01000029">
    <property type="protein sequence ID" value="KFX44330.1"/>
    <property type="molecule type" value="Genomic_DNA"/>
</dbReference>
<dbReference type="AlphaFoldDB" id="A0A093UWM2"/>
<evidence type="ECO:0000313" key="2">
    <source>
        <dbReference type="EMBL" id="KFX44330.1"/>
    </source>
</evidence>
<gene>
    <name evidence="2" type="ORF">GQ26_0290760</name>
</gene>
<dbReference type="EMBL" id="JPOX01000029">
    <property type="protein sequence ID" value="KFX44331.1"/>
    <property type="molecule type" value="Genomic_DNA"/>
</dbReference>
<protein>
    <recommendedName>
        <fullName evidence="3">Secreted protein</fullName>
    </recommendedName>
</protein>
<reference key="1">
    <citation type="journal article" date="2014" name="PLoS Genet.">
        <title>Signature Gene Expression Reveals Novel Clues to the Molecular Mechanisms of Dimorphic Transition in Penicillium marneffei.</title>
        <authorList>
            <person name="Yang E."/>
            <person name="Wang G."/>
            <person name="Cai J."/>
            <person name="Woo P.C."/>
            <person name="Lau S.K."/>
            <person name="Yuen K.-Y."/>
            <person name="Chow W.-N."/>
            <person name="Lin X."/>
        </authorList>
    </citation>
    <scope>NUCLEOTIDE SEQUENCE [LARGE SCALE GENOMIC DNA]</scope>
    <source>
        <strain>PM1</strain>
    </source>
</reference>
<reference evidence="2" key="2">
    <citation type="journal article" date="2014" name="PLoS Genet.">
        <title>Signature gene expression reveals novel clues to the molecular mechanisms of dimorphic transition in Penicillium marneffei.</title>
        <authorList>
            <person name="Yang E."/>
            <person name="Wang G."/>
            <person name="Cai J."/>
            <person name="Woo P.C."/>
            <person name="Lau S.K."/>
            <person name="Yuen K.-Y."/>
            <person name="Chow W.-N."/>
            <person name="Lin X."/>
        </authorList>
    </citation>
    <scope>NUCLEOTIDE SEQUENCE</scope>
    <source>
        <strain evidence="2">PM1</strain>
    </source>
</reference>
<name>A0A093UWM2_TALMA</name>
<feature type="signal peptide" evidence="1">
    <location>
        <begin position="1"/>
        <end position="21"/>
    </location>
</feature>
<feature type="chain" id="PRO_5009749751" description="Secreted protein" evidence="1">
    <location>
        <begin position="22"/>
        <end position="63"/>
    </location>
</feature>
<keyword evidence="1" id="KW-0732">Signal</keyword>